<keyword evidence="2" id="KW-1133">Transmembrane helix</keyword>
<evidence type="ECO:0000259" key="3">
    <source>
        <dbReference type="Pfam" id="PF25275"/>
    </source>
</evidence>
<evidence type="ECO:0000256" key="1">
    <source>
        <dbReference type="SAM" id="MobiDB-lite"/>
    </source>
</evidence>
<feature type="transmembrane region" description="Helical" evidence="2">
    <location>
        <begin position="94"/>
        <end position="119"/>
    </location>
</feature>
<gene>
    <name evidence="4" type="ORF">METZ01_LOCUS29882</name>
</gene>
<feature type="region of interest" description="Disordered" evidence="1">
    <location>
        <begin position="687"/>
        <end position="745"/>
    </location>
</feature>
<feature type="transmembrane region" description="Helical" evidence="2">
    <location>
        <begin position="173"/>
        <end position="198"/>
    </location>
</feature>
<evidence type="ECO:0000313" key="4">
    <source>
        <dbReference type="EMBL" id="SUZ77028.1"/>
    </source>
</evidence>
<feature type="transmembrane region" description="Helical" evidence="2">
    <location>
        <begin position="218"/>
        <end position="236"/>
    </location>
</feature>
<organism evidence="4">
    <name type="scientific">marine metagenome</name>
    <dbReference type="NCBI Taxonomy" id="408172"/>
    <lineage>
        <taxon>unclassified sequences</taxon>
        <taxon>metagenomes</taxon>
        <taxon>ecological metagenomes</taxon>
    </lineage>
</organism>
<feature type="transmembrane region" description="Helical" evidence="2">
    <location>
        <begin position="139"/>
        <end position="161"/>
    </location>
</feature>
<dbReference type="AlphaFoldDB" id="A0A381QDG9"/>
<dbReference type="Pfam" id="PF25275">
    <property type="entry name" value="Golvesin_C"/>
    <property type="match status" value="1"/>
</dbReference>
<proteinExistence type="predicted"/>
<dbReference type="Gene3D" id="1.10.390.10">
    <property type="entry name" value="Neutral Protease Domain 2"/>
    <property type="match status" value="1"/>
</dbReference>
<protein>
    <recommendedName>
        <fullName evidence="3">Golvesin/Xly CBD-like domain-containing protein</fullName>
    </recommendedName>
</protein>
<dbReference type="InterPro" id="IPR033803">
    <property type="entry name" value="CBD-like_Golvesin-Xly"/>
</dbReference>
<dbReference type="InterPro" id="IPR027268">
    <property type="entry name" value="Peptidase_M4/M1_CTD_sf"/>
</dbReference>
<feature type="compositionally biased region" description="Gly residues" evidence="1">
    <location>
        <begin position="721"/>
        <end position="730"/>
    </location>
</feature>
<keyword evidence="2" id="KW-0812">Transmembrane</keyword>
<evidence type="ECO:0000256" key="2">
    <source>
        <dbReference type="SAM" id="Phobius"/>
    </source>
</evidence>
<feature type="domain" description="Golvesin/Xly CBD-like" evidence="3">
    <location>
        <begin position="997"/>
        <end position="1123"/>
    </location>
</feature>
<accession>A0A381QDG9</accession>
<dbReference type="EMBL" id="UINC01001300">
    <property type="protein sequence ID" value="SUZ77028.1"/>
    <property type="molecule type" value="Genomic_DNA"/>
</dbReference>
<keyword evidence="2" id="KW-0472">Membrane</keyword>
<sequence length="1161" mass="127215">MLMRTTRFRALGLIGISIPTAQGIGLAIAETQGWLAEGGQMSALGLSGFMPFYMYTYFQTILIAFVAGNFRAVDERADVEEVISARPLTTTELVTGKYVGVVQALTTLSLCVLVLTLAIQAAKMSITGDPFLLTPYLAYFSLMTFPALIFMSALTFFLGATLRNTTATALVSIAYIIAVLFFLGTRYGGIFDFGAFFAPLYFSDMAGLGDVTRVLQIRVFYLTLSAALLGLAIASYPRLPKPGILSKIGHVMAVVGIGAAVILYTSMAQQDMARDQNRAELFAVQISHGNMPVVDVLTYDLDVAIMNDGVPLAATVEMLLANYNEIPLETMIFTLNPGLAVSKVTDAIGRDLPFEIKGSVVEITPTKTLAPSDETTIAMTYSGDIDREGFDLLRTAARIAKWQGPIHKGDLTAWIREDSAYLPPRSRWYPVPGVDYGNDQARPVSFSTGRITVDAPAGLEAITQGMPTSERTEAGRSRSVWEINVPVPQLSLNLSEYEVFTTDAAGTEVAIYIHPLHMRQVSFFGDAIEEIDALVEQLLNTMAQETGLPYPYKRLSVVEVPFLVQWYYEGWEENGGLTQPGILMVEEDTLVSQVKRMANRVNRTLGQEWGQGQDPASLKRDQIASAVFSVFLSSEGGAGGLFRSPLVQLWSFNRGFEGENSSLLARGMPVYMQEDLSQEIRSSMFQNRRGGGRGGGGGDFARMSRSRPQDHGMSMNVEMRMGGGGGGGFGAQSSPSSPGGGNQLGTEVTWDEMLEAMQTQSLADLDPEANPNLYRSVLDAKGLTMFRMIEAVVGSDEFINTLEAFGESSQYDDVSFAEFERAVVPEGTGEEDVSRSGLDRLISDWVNGTYVPGYTLTRSEAKKVENDQGEVVYQVMVRIRNGEPGRGFVQVQLQGRGDEITKNVEIEGGQEVEVSMVIGVRPHIVTIEPFLAKNRRPLRSPLRVGEEIEPGLPEEYVAVVTAEEAAFTEIIVDNEDEGFSMPVRRVQRYMRPGLEGGNWLVLPSRFAFGRYETNYRRQEGGDGAQPAVWTTTLPYAGDYDVSYYFLESRINGRSNRRDGFCCAADNYLISVHHNGETTELTIDTDYLDSGWNALGRFTFGEGEEARVELSDLAEGALYADAIRWRYVDPDNPNAVYDEGIMPWEYGWGGFGGGGGGRGRGR</sequence>
<feature type="transmembrane region" description="Helical" evidence="2">
    <location>
        <begin position="53"/>
        <end position="73"/>
    </location>
</feature>
<reference evidence="4" key="1">
    <citation type="submission" date="2018-05" db="EMBL/GenBank/DDBJ databases">
        <authorList>
            <person name="Lanie J.A."/>
            <person name="Ng W.-L."/>
            <person name="Kazmierczak K.M."/>
            <person name="Andrzejewski T.M."/>
            <person name="Davidsen T.M."/>
            <person name="Wayne K.J."/>
            <person name="Tettelin H."/>
            <person name="Glass J.I."/>
            <person name="Rusch D."/>
            <person name="Podicherti R."/>
            <person name="Tsui H.-C.T."/>
            <person name="Winkler M.E."/>
        </authorList>
    </citation>
    <scope>NUCLEOTIDE SEQUENCE</scope>
</reference>
<feature type="transmembrane region" description="Helical" evidence="2">
    <location>
        <begin position="248"/>
        <end position="267"/>
    </location>
</feature>
<name>A0A381QDG9_9ZZZZ</name>